<feature type="compositionally biased region" description="Low complexity" evidence="1">
    <location>
        <begin position="280"/>
        <end position="295"/>
    </location>
</feature>
<dbReference type="Proteomes" id="UP000706124">
    <property type="component" value="Unassembled WGS sequence"/>
</dbReference>
<dbReference type="AlphaFoldDB" id="A0A9P7SLP2"/>
<organism evidence="2 3">
    <name type="scientific">Claviceps pazoutovae</name>
    <dbReference type="NCBI Taxonomy" id="1649127"/>
    <lineage>
        <taxon>Eukaryota</taxon>
        <taxon>Fungi</taxon>
        <taxon>Dikarya</taxon>
        <taxon>Ascomycota</taxon>
        <taxon>Pezizomycotina</taxon>
        <taxon>Sordariomycetes</taxon>
        <taxon>Hypocreomycetidae</taxon>
        <taxon>Hypocreales</taxon>
        <taxon>Clavicipitaceae</taxon>
        <taxon>Claviceps</taxon>
    </lineage>
</organism>
<gene>
    <name evidence="2" type="ORF">E4U60_005587</name>
</gene>
<feature type="compositionally biased region" description="Pro residues" evidence="1">
    <location>
        <begin position="27"/>
        <end position="37"/>
    </location>
</feature>
<feature type="compositionally biased region" description="Basic and acidic residues" evidence="1">
    <location>
        <begin position="452"/>
        <end position="472"/>
    </location>
</feature>
<evidence type="ECO:0000313" key="2">
    <source>
        <dbReference type="EMBL" id="KAG5949396.1"/>
    </source>
</evidence>
<dbReference type="EMBL" id="SRPO01000005">
    <property type="protein sequence ID" value="KAG5949396.1"/>
    <property type="molecule type" value="Genomic_DNA"/>
</dbReference>
<evidence type="ECO:0000256" key="1">
    <source>
        <dbReference type="SAM" id="MobiDB-lite"/>
    </source>
</evidence>
<sequence length="531" mass="59379">MSTPHRGLPPPAAMALPTQQASSSGAPPTPRPSQPPHPPHHGHHQQQQQHQHQHQQRQQHEQHQQHQQRQQHEQHQQRQPNEQHQQHQQHQHQHEQHIQHQQHQQHHPHHQHHQQHHHQQHAPLAHHPQSQELSVVHGQPWSTLPPPPQNWHGAEEATKSWLHTRAEEERTKQEEEKSRRESLRLERRRVELDMLRDSIRGGIPPPMIPLVFAGMASGGLPQAALDWAQKLSSSPQSQPLQLLPAQRQRSPEAQLRESHAPAQGPYPSGPGHQPPPPPGHGSYSSYPASPSRPRGQTVSGVIGRTVGAPNMPPYAGQSGGSSMAGPPYGSGSHPSHIHAQDSSPSLYFHHWQPPAAQSGSGTSIRPGSPSGDASRKRKVSGPQSTGTPGEQRLRSPPPFIQTTLSNPPPMRRGGHKRQKSSDVSWYRPGTYHNVEDSERAPGPPRPPQGETPTRDVKVEYPRQERYAGESSRHSVSALITHDAPVSGPHSREAPSRSRYSSTHEDDRPGPRHREEVSLRRERGDSPRRKSD</sequence>
<dbReference type="OrthoDB" id="20105at2759"/>
<feature type="compositionally biased region" description="Low complexity" evidence="1">
    <location>
        <begin position="231"/>
        <end position="248"/>
    </location>
</feature>
<comment type="caution">
    <text evidence="2">The sequence shown here is derived from an EMBL/GenBank/DDBJ whole genome shotgun (WGS) entry which is preliminary data.</text>
</comment>
<evidence type="ECO:0000313" key="3">
    <source>
        <dbReference type="Proteomes" id="UP000706124"/>
    </source>
</evidence>
<feature type="compositionally biased region" description="Polar residues" evidence="1">
    <location>
        <begin position="355"/>
        <end position="365"/>
    </location>
</feature>
<feature type="region of interest" description="Disordered" evidence="1">
    <location>
        <begin position="230"/>
        <end position="531"/>
    </location>
</feature>
<feature type="region of interest" description="Disordered" evidence="1">
    <location>
        <begin position="1"/>
        <end position="130"/>
    </location>
</feature>
<feature type="compositionally biased region" description="Basic residues" evidence="1">
    <location>
        <begin position="103"/>
        <end position="120"/>
    </location>
</feature>
<feature type="compositionally biased region" description="Low complexity" evidence="1">
    <location>
        <begin position="77"/>
        <end position="88"/>
    </location>
</feature>
<feature type="compositionally biased region" description="Polar residues" evidence="1">
    <location>
        <begin position="17"/>
        <end position="26"/>
    </location>
</feature>
<reference evidence="2 3" key="1">
    <citation type="journal article" date="2020" name="bioRxiv">
        <title>Whole genome comparisons of ergot fungi reveals the divergence and evolution of species within the genus Claviceps are the result of varying mechanisms driving genome evolution and host range expansion.</title>
        <authorList>
            <person name="Wyka S.A."/>
            <person name="Mondo S.J."/>
            <person name="Liu M."/>
            <person name="Dettman J."/>
            <person name="Nalam V."/>
            <person name="Broders K.D."/>
        </authorList>
    </citation>
    <scope>NUCLEOTIDE SEQUENCE [LARGE SCALE GENOMIC DNA]</scope>
    <source>
        <strain evidence="2 3">CCC 1485</strain>
    </source>
</reference>
<accession>A0A9P7SLP2</accession>
<feature type="compositionally biased region" description="Basic and acidic residues" evidence="1">
    <location>
        <begin position="58"/>
        <end position="76"/>
    </location>
</feature>
<name>A0A9P7SLP2_9HYPO</name>
<feature type="compositionally biased region" description="Basic and acidic residues" evidence="1">
    <location>
        <begin position="489"/>
        <end position="531"/>
    </location>
</feature>
<proteinExistence type="predicted"/>
<keyword evidence="3" id="KW-1185">Reference proteome</keyword>
<protein>
    <submittedName>
        <fullName evidence="2">Uncharacterized protein</fullName>
    </submittedName>
</protein>